<dbReference type="PANTHER" id="PTHR11360:SF284">
    <property type="entry name" value="EG:103B4.3 PROTEIN-RELATED"/>
    <property type="match status" value="1"/>
</dbReference>
<evidence type="ECO:0000256" key="2">
    <source>
        <dbReference type="ARBA" id="ARBA00022989"/>
    </source>
</evidence>
<evidence type="ECO:0000256" key="3">
    <source>
        <dbReference type="ARBA" id="ARBA00023136"/>
    </source>
</evidence>
<feature type="domain" description="Major facilitator superfamily (MFS) profile" evidence="5">
    <location>
        <begin position="25"/>
        <end position="420"/>
    </location>
</feature>
<evidence type="ECO:0000256" key="1">
    <source>
        <dbReference type="ARBA" id="ARBA00022692"/>
    </source>
</evidence>
<feature type="transmembrane region" description="Helical" evidence="4">
    <location>
        <begin position="241"/>
        <end position="263"/>
    </location>
</feature>
<feature type="transmembrane region" description="Helical" evidence="4">
    <location>
        <begin position="150"/>
        <end position="175"/>
    </location>
</feature>
<feature type="transmembrane region" description="Helical" evidence="4">
    <location>
        <begin position="181"/>
        <end position="203"/>
    </location>
</feature>
<dbReference type="SUPFAM" id="SSF103473">
    <property type="entry name" value="MFS general substrate transporter"/>
    <property type="match status" value="1"/>
</dbReference>
<dbReference type="CDD" id="cd17355">
    <property type="entry name" value="MFS_YcxA_like"/>
    <property type="match status" value="1"/>
</dbReference>
<dbReference type="AlphaFoldDB" id="A0A250DMJ1"/>
<name>A0A250DMJ1_9BURK</name>
<gene>
    <name evidence="6" type="ORF">CKY39_21985</name>
</gene>
<reference evidence="6 7" key="1">
    <citation type="submission" date="2017-09" db="EMBL/GenBank/DDBJ databases">
        <title>The diverse metabolic capabilities of V. boronicumulans make it an excellent choice for continued studies on novel biodegradation.</title>
        <authorList>
            <person name="Sun S."/>
        </authorList>
    </citation>
    <scope>NUCLEOTIDE SEQUENCE [LARGE SCALE GENOMIC DNA]</scope>
    <source>
        <strain evidence="6 7">J1</strain>
    </source>
</reference>
<dbReference type="KEGG" id="vbo:CKY39_21985"/>
<evidence type="ECO:0000259" key="5">
    <source>
        <dbReference type="PROSITE" id="PS50850"/>
    </source>
</evidence>
<dbReference type="InterPro" id="IPR011701">
    <property type="entry name" value="MFS"/>
</dbReference>
<feature type="transmembrane region" description="Helical" evidence="4">
    <location>
        <begin position="118"/>
        <end position="138"/>
    </location>
</feature>
<dbReference type="PROSITE" id="PS50850">
    <property type="entry name" value="MFS"/>
    <property type="match status" value="1"/>
</dbReference>
<dbReference type="Proteomes" id="UP000217154">
    <property type="component" value="Chromosome"/>
</dbReference>
<dbReference type="GO" id="GO:0022857">
    <property type="term" value="F:transmembrane transporter activity"/>
    <property type="evidence" value="ECO:0007669"/>
    <property type="project" value="InterPro"/>
</dbReference>
<dbReference type="RefSeq" id="WP_095745947.1">
    <property type="nucleotide sequence ID" value="NZ_CP023284.1"/>
</dbReference>
<feature type="transmembrane region" description="Helical" evidence="4">
    <location>
        <begin position="275"/>
        <end position="296"/>
    </location>
</feature>
<dbReference type="Pfam" id="PF07690">
    <property type="entry name" value="MFS_1"/>
    <property type="match status" value="1"/>
</dbReference>
<keyword evidence="3 4" id="KW-0472">Membrane</keyword>
<dbReference type="InterPro" id="IPR020846">
    <property type="entry name" value="MFS_dom"/>
</dbReference>
<keyword evidence="2 4" id="KW-1133">Transmembrane helix</keyword>
<sequence length="425" mass="45658">MSYGTHISPAQTRPASHFIHPSWRMAAIAFIGMAFGQTSMTFLTFGTFMKPLGEEFGWSRGQAAAALSIISVMLLIFTPVAGRLIDRHGARRVLLPSMAGLGLVLCTMFFLTSSLAHFYLMFAILGIVGVAANNVSYVRVLIAWFTTRRGLAIGIASAGTAAGQSIGIGLAQYLITDYGWRIAYVGLGLAVLLIGLPIVAWFLRDLPSDVGLAPYAKPTHGGAAIDAGFSIDRKEALRMPVFWALLAIAFLMATALHGIQIHFVPMLLDAGIHPGQVAGVIVSLLTFGAIVGRIVTGMLFDRFFAPRVAMFVFMLPIVGLFFVLENVGIWGLYAGALFFGIGLGSESDVLGYFTSRYFGLKSMGELYGLVFGAFMGGTALGPVLYGVMQSHYGNYRIALFCSIGMLAAVCLLCAMLPRFKDLRDV</sequence>
<feature type="transmembrane region" description="Helical" evidence="4">
    <location>
        <begin position="26"/>
        <end position="49"/>
    </location>
</feature>
<feature type="transmembrane region" description="Helical" evidence="4">
    <location>
        <begin position="308"/>
        <end position="324"/>
    </location>
</feature>
<organism evidence="6 7">
    <name type="scientific">Variovorax boronicumulans</name>
    <dbReference type="NCBI Taxonomy" id="436515"/>
    <lineage>
        <taxon>Bacteria</taxon>
        <taxon>Pseudomonadati</taxon>
        <taxon>Pseudomonadota</taxon>
        <taxon>Betaproteobacteria</taxon>
        <taxon>Burkholderiales</taxon>
        <taxon>Comamonadaceae</taxon>
        <taxon>Variovorax</taxon>
    </lineage>
</organism>
<dbReference type="InterPro" id="IPR036259">
    <property type="entry name" value="MFS_trans_sf"/>
</dbReference>
<feature type="transmembrane region" description="Helical" evidence="4">
    <location>
        <begin position="61"/>
        <end position="81"/>
    </location>
</feature>
<dbReference type="PANTHER" id="PTHR11360">
    <property type="entry name" value="MONOCARBOXYLATE TRANSPORTER"/>
    <property type="match status" value="1"/>
</dbReference>
<dbReference type="EMBL" id="CP023284">
    <property type="protein sequence ID" value="ATA55597.1"/>
    <property type="molecule type" value="Genomic_DNA"/>
</dbReference>
<keyword evidence="1 4" id="KW-0812">Transmembrane</keyword>
<evidence type="ECO:0000313" key="7">
    <source>
        <dbReference type="Proteomes" id="UP000217154"/>
    </source>
</evidence>
<evidence type="ECO:0000313" key="6">
    <source>
        <dbReference type="EMBL" id="ATA55597.1"/>
    </source>
</evidence>
<feature type="transmembrane region" description="Helical" evidence="4">
    <location>
        <begin position="93"/>
        <end position="112"/>
    </location>
</feature>
<evidence type="ECO:0000256" key="4">
    <source>
        <dbReference type="SAM" id="Phobius"/>
    </source>
</evidence>
<dbReference type="InterPro" id="IPR050327">
    <property type="entry name" value="Proton-linked_MCT"/>
</dbReference>
<protein>
    <recommendedName>
        <fullName evidence="5">Major facilitator superfamily (MFS) profile domain-containing protein</fullName>
    </recommendedName>
</protein>
<accession>A0A250DMJ1</accession>
<feature type="transmembrane region" description="Helical" evidence="4">
    <location>
        <begin position="366"/>
        <end position="385"/>
    </location>
</feature>
<proteinExistence type="predicted"/>
<dbReference type="Gene3D" id="1.20.1250.20">
    <property type="entry name" value="MFS general substrate transporter like domains"/>
    <property type="match status" value="2"/>
</dbReference>
<feature type="transmembrane region" description="Helical" evidence="4">
    <location>
        <begin position="397"/>
        <end position="416"/>
    </location>
</feature>